<feature type="transmembrane region" description="Helical" evidence="5">
    <location>
        <begin position="71"/>
        <end position="90"/>
    </location>
</feature>
<keyword evidence="4 5" id="KW-0472">Membrane</keyword>
<protein>
    <submittedName>
        <fullName evidence="6">DoxX family protein</fullName>
    </submittedName>
</protein>
<keyword evidence="2 5" id="KW-0812">Transmembrane</keyword>
<feature type="transmembrane region" description="Helical" evidence="5">
    <location>
        <begin position="12"/>
        <end position="35"/>
    </location>
</feature>
<evidence type="ECO:0000313" key="7">
    <source>
        <dbReference type="Proteomes" id="UP000660885"/>
    </source>
</evidence>
<keyword evidence="3 5" id="KW-1133">Transmembrane helix</keyword>
<feature type="transmembrane region" description="Helical" evidence="5">
    <location>
        <begin position="96"/>
        <end position="117"/>
    </location>
</feature>
<dbReference type="Proteomes" id="UP000660885">
    <property type="component" value="Unassembled WGS sequence"/>
</dbReference>
<dbReference type="Pfam" id="PF13564">
    <property type="entry name" value="DoxX_2"/>
    <property type="match status" value="1"/>
</dbReference>
<evidence type="ECO:0000256" key="5">
    <source>
        <dbReference type="SAM" id="Phobius"/>
    </source>
</evidence>
<dbReference type="InterPro" id="IPR032808">
    <property type="entry name" value="DoxX"/>
</dbReference>
<comment type="caution">
    <text evidence="6">The sequence shown here is derived from an EMBL/GenBank/DDBJ whole genome shotgun (WGS) entry which is preliminary data.</text>
</comment>
<evidence type="ECO:0000256" key="3">
    <source>
        <dbReference type="ARBA" id="ARBA00022989"/>
    </source>
</evidence>
<evidence type="ECO:0000256" key="1">
    <source>
        <dbReference type="ARBA" id="ARBA00004141"/>
    </source>
</evidence>
<reference evidence="6 7" key="1">
    <citation type="submission" date="2021-01" db="EMBL/GenBank/DDBJ databases">
        <title>Belnapia mucosa sp. nov. and Belnapia arida sp. nov., isolated from the Tabernas Desert (Almeria, Spain).</title>
        <authorList>
            <person name="Molina-Menor E."/>
            <person name="Vidal-Verdu A."/>
            <person name="Calonge A."/>
            <person name="Satari L."/>
            <person name="Pereto J."/>
            <person name="Porcar M."/>
        </authorList>
    </citation>
    <scope>NUCLEOTIDE SEQUENCE [LARGE SCALE GENOMIC DNA]</scope>
    <source>
        <strain evidence="6 7">T18</strain>
    </source>
</reference>
<evidence type="ECO:0000313" key="6">
    <source>
        <dbReference type="EMBL" id="MBL6081363.1"/>
    </source>
</evidence>
<sequence>MINRRAERIGRALVLLVSAFLITDGFIQIVSPPFLVAALTHIGFPPQAGPAIAVVTLTCALLLAARATAPFGALLTTAFLGGAICAHVRIGEIGSPPQLLCLVLGTALWGGLVLSDYRVRALLAPRRAVDGYRSEAV</sequence>
<dbReference type="EMBL" id="JAETWB010000025">
    <property type="protein sequence ID" value="MBL6081363.1"/>
    <property type="molecule type" value="Genomic_DNA"/>
</dbReference>
<keyword evidence="7" id="KW-1185">Reference proteome</keyword>
<organism evidence="6 7">
    <name type="scientific">Belnapia arida</name>
    <dbReference type="NCBI Taxonomy" id="2804533"/>
    <lineage>
        <taxon>Bacteria</taxon>
        <taxon>Pseudomonadati</taxon>
        <taxon>Pseudomonadota</taxon>
        <taxon>Alphaproteobacteria</taxon>
        <taxon>Acetobacterales</taxon>
        <taxon>Roseomonadaceae</taxon>
        <taxon>Belnapia</taxon>
    </lineage>
</organism>
<gene>
    <name evidence="6" type="ORF">JMJ56_25535</name>
</gene>
<dbReference type="RefSeq" id="WP_202834586.1">
    <property type="nucleotide sequence ID" value="NZ_JAETWB010000025.1"/>
</dbReference>
<name>A0ABS1U9K1_9PROT</name>
<evidence type="ECO:0000256" key="2">
    <source>
        <dbReference type="ARBA" id="ARBA00022692"/>
    </source>
</evidence>
<accession>A0ABS1U9K1</accession>
<evidence type="ECO:0000256" key="4">
    <source>
        <dbReference type="ARBA" id="ARBA00023136"/>
    </source>
</evidence>
<proteinExistence type="predicted"/>
<feature type="transmembrane region" description="Helical" evidence="5">
    <location>
        <begin position="47"/>
        <end position="64"/>
    </location>
</feature>
<comment type="subcellular location">
    <subcellularLocation>
        <location evidence="1">Membrane</location>
        <topology evidence="1">Multi-pass membrane protein</topology>
    </subcellularLocation>
</comment>